<dbReference type="PROSITE" id="PS51071">
    <property type="entry name" value="HTH_RPIR"/>
    <property type="match status" value="1"/>
</dbReference>
<comment type="caution">
    <text evidence="2">The sequence shown here is derived from an EMBL/GenBank/DDBJ whole genome shotgun (WGS) entry which is preliminary data.</text>
</comment>
<dbReference type="RefSeq" id="WP_320214148.1">
    <property type="nucleotide sequence ID" value="NZ_JAVIIS010000013.1"/>
</dbReference>
<organism evidence="2 3">
    <name type="scientific">Mesorhizobium australafricanum</name>
    <dbReference type="NCBI Taxonomy" id="3072311"/>
    <lineage>
        <taxon>Bacteria</taxon>
        <taxon>Pseudomonadati</taxon>
        <taxon>Pseudomonadota</taxon>
        <taxon>Alphaproteobacteria</taxon>
        <taxon>Hyphomicrobiales</taxon>
        <taxon>Phyllobacteriaceae</taxon>
        <taxon>Mesorhizobium</taxon>
    </lineage>
</organism>
<gene>
    <name evidence="2" type="ORF">RFM51_11560</name>
</gene>
<name>A0ABU4WVZ8_9HYPH</name>
<proteinExistence type="predicted"/>
<dbReference type="Pfam" id="PF01418">
    <property type="entry name" value="HTH_6"/>
    <property type="match status" value="1"/>
</dbReference>
<evidence type="ECO:0000259" key="1">
    <source>
        <dbReference type="PROSITE" id="PS51071"/>
    </source>
</evidence>
<dbReference type="InterPro" id="IPR036388">
    <property type="entry name" value="WH-like_DNA-bd_sf"/>
</dbReference>
<reference evidence="2 3" key="1">
    <citation type="submission" date="2023-08" db="EMBL/GenBank/DDBJ databases">
        <title>Implementing the SeqCode for naming new Mesorhizobium species isolated from Vachellia karroo root nodules.</title>
        <authorList>
            <person name="Van Lill M."/>
        </authorList>
    </citation>
    <scope>NUCLEOTIDE SEQUENCE [LARGE SCALE GENOMIC DNA]</scope>
    <source>
        <strain evidence="2 3">VK3E</strain>
    </source>
</reference>
<dbReference type="EMBL" id="JAVIIS010000013">
    <property type="protein sequence ID" value="MDX8440230.1"/>
    <property type="molecule type" value="Genomic_DNA"/>
</dbReference>
<dbReference type="InterPro" id="IPR009057">
    <property type="entry name" value="Homeodomain-like_sf"/>
</dbReference>
<dbReference type="InterPro" id="IPR000281">
    <property type="entry name" value="HTH_RpiR"/>
</dbReference>
<evidence type="ECO:0000313" key="3">
    <source>
        <dbReference type="Proteomes" id="UP001272097"/>
    </source>
</evidence>
<evidence type="ECO:0000313" key="2">
    <source>
        <dbReference type="EMBL" id="MDX8440230.1"/>
    </source>
</evidence>
<dbReference type="Gene3D" id="1.10.10.10">
    <property type="entry name" value="Winged helix-like DNA-binding domain superfamily/Winged helix DNA-binding domain"/>
    <property type="match status" value="1"/>
</dbReference>
<protein>
    <submittedName>
        <fullName evidence="2">MurR/RpiR family transcriptional regulator</fullName>
    </submittedName>
</protein>
<dbReference type="Proteomes" id="UP001272097">
    <property type="component" value="Unassembled WGS sequence"/>
</dbReference>
<feature type="domain" description="HTH rpiR-type" evidence="1">
    <location>
        <begin position="15"/>
        <end position="91"/>
    </location>
</feature>
<accession>A0ABU4WVZ8</accession>
<keyword evidence="3" id="KW-1185">Reference proteome</keyword>
<sequence>MAQIDHVHLRPANLDELRVLIASRAIRFPEKLKRITEIALREPYVIAFGSAKSIASHCSVSPSTVLRLVKHLGFVSLRELKAIFQKHLQSTKLRGHAGANT</sequence>
<dbReference type="SUPFAM" id="SSF46689">
    <property type="entry name" value="Homeodomain-like"/>
    <property type="match status" value="1"/>
</dbReference>